<comment type="subunit">
    <text evidence="9">The complex comprises the extracytoplasmic solute receptor protein and the two transmembrane proteins.</text>
</comment>
<comment type="caution">
    <text evidence="11">The sequence shown here is derived from an EMBL/GenBank/DDBJ whole genome shotgun (WGS) entry which is preliminary data.</text>
</comment>
<gene>
    <name evidence="11" type="ORF">FHS89_001111</name>
</gene>
<dbReference type="EMBL" id="JACIJS010000003">
    <property type="protein sequence ID" value="MBB5515101.1"/>
    <property type="molecule type" value="Genomic_DNA"/>
</dbReference>
<dbReference type="PANTHER" id="PTHR35011:SF4">
    <property type="entry name" value="SLL1102 PROTEIN"/>
    <property type="match status" value="1"/>
</dbReference>
<evidence type="ECO:0000256" key="5">
    <source>
        <dbReference type="ARBA" id="ARBA00022692"/>
    </source>
</evidence>
<evidence type="ECO:0000259" key="10">
    <source>
        <dbReference type="Pfam" id="PF04290"/>
    </source>
</evidence>
<feature type="transmembrane region" description="Helical" evidence="9">
    <location>
        <begin position="233"/>
        <end position="255"/>
    </location>
</feature>
<dbReference type="Pfam" id="PF04290">
    <property type="entry name" value="DctQ"/>
    <property type="match status" value="1"/>
</dbReference>
<comment type="caution">
    <text evidence="9">Lacks conserved residue(s) required for the propagation of feature annotation.</text>
</comment>
<comment type="function">
    <text evidence="9">Part of the tripartite ATP-independent periplasmic (TRAP) transport system.</text>
</comment>
<evidence type="ECO:0000256" key="9">
    <source>
        <dbReference type="RuleBase" id="RU369079"/>
    </source>
</evidence>
<evidence type="ECO:0000313" key="12">
    <source>
        <dbReference type="Proteomes" id="UP000553766"/>
    </source>
</evidence>
<dbReference type="AlphaFoldDB" id="A0A840WKQ7"/>
<comment type="similarity">
    <text evidence="8 9">Belongs to the TRAP transporter small permease family.</text>
</comment>
<dbReference type="Proteomes" id="UP000553766">
    <property type="component" value="Unassembled WGS sequence"/>
</dbReference>
<dbReference type="InterPro" id="IPR007387">
    <property type="entry name" value="TRAP_DctQ"/>
</dbReference>
<proteinExistence type="inferred from homology"/>
<dbReference type="GO" id="GO:0022857">
    <property type="term" value="F:transmembrane transporter activity"/>
    <property type="evidence" value="ECO:0007669"/>
    <property type="project" value="UniProtKB-UniRule"/>
</dbReference>
<feature type="transmembrane region" description="Helical" evidence="9">
    <location>
        <begin position="105"/>
        <end position="129"/>
    </location>
</feature>
<evidence type="ECO:0000256" key="2">
    <source>
        <dbReference type="ARBA" id="ARBA00022448"/>
    </source>
</evidence>
<keyword evidence="5 9" id="KW-0812">Transmembrane</keyword>
<keyword evidence="3" id="KW-1003">Cell membrane</keyword>
<feature type="transmembrane region" description="Helical" evidence="9">
    <location>
        <begin position="27"/>
        <end position="47"/>
    </location>
</feature>
<keyword evidence="7 9" id="KW-0472">Membrane</keyword>
<keyword evidence="2 9" id="KW-0813">Transport</keyword>
<evidence type="ECO:0000256" key="4">
    <source>
        <dbReference type="ARBA" id="ARBA00022519"/>
    </source>
</evidence>
<dbReference type="InterPro" id="IPR055348">
    <property type="entry name" value="DctQ"/>
</dbReference>
<reference evidence="11 12" key="1">
    <citation type="submission" date="2020-08" db="EMBL/GenBank/DDBJ databases">
        <title>Genomic Encyclopedia of Type Strains, Phase IV (KMG-IV): sequencing the most valuable type-strain genomes for metagenomic binning, comparative biology and taxonomic classification.</title>
        <authorList>
            <person name="Goeker M."/>
        </authorList>
    </citation>
    <scope>NUCLEOTIDE SEQUENCE [LARGE SCALE GENOMIC DNA]</scope>
    <source>
        <strain evidence="11 12">DSM 103377</strain>
    </source>
</reference>
<dbReference type="PANTHER" id="PTHR35011">
    <property type="entry name" value="2,3-DIKETO-L-GULONATE TRAP TRANSPORTER SMALL PERMEASE PROTEIN YIAM"/>
    <property type="match status" value="1"/>
</dbReference>
<feature type="transmembrane region" description="Helical" evidence="9">
    <location>
        <begin position="67"/>
        <end position="84"/>
    </location>
</feature>
<protein>
    <recommendedName>
        <fullName evidence="9">TRAP transporter small permease protein</fullName>
    </recommendedName>
</protein>
<evidence type="ECO:0000256" key="1">
    <source>
        <dbReference type="ARBA" id="ARBA00004429"/>
    </source>
</evidence>
<organism evidence="11 12">
    <name type="scientific">Rubricella aquisinus</name>
    <dbReference type="NCBI Taxonomy" id="2028108"/>
    <lineage>
        <taxon>Bacteria</taxon>
        <taxon>Pseudomonadati</taxon>
        <taxon>Pseudomonadota</taxon>
        <taxon>Alphaproteobacteria</taxon>
        <taxon>Rhodobacterales</taxon>
        <taxon>Paracoccaceae</taxon>
        <taxon>Rubricella</taxon>
    </lineage>
</organism>
<evidence type="ECO:0000256" key="7">
    <source>
        <dbReference type="ARBA" id="ARBA00023136"/>
    </source>
</evidence>
<comment type="subcellular location">
    <subcellularLocation>
        <location evidence="1 9">Cell inner membrane</location>
        <topology evidence="1 9">Multi-pass membrane protein</topology>
    </subcellularLocation>
</comment>
<accession>A0A840WKQ7</accession>
<evidence type="ECO:0000256" key="3">
    <source>
        <dbReference type="ARBA" id="ARBA00022475"/>
    </source>
</evidence>
<evidence type="ECO:0000256" key="6">
    <source>
        <dbReference type="ARBA" id="ARBA00022989"/>
    </source>
</evidence>
<feature type="transmembrane region" description="Helical" evidence="9">
    <location>
        <begin position="149"/>
        <end position="170"/>
    </location>
</feature>
<sequence length="269" mass="30679">MDQIEKFVALSDPGEVNRKAHNKGDRIVVQISNVFAWLFPILMIAIVSQVIIRQLGHNQAWLDDLQWWLYGSAVMVGIAYAVTTDSHVRVDIFYDGFSEEKKAKISIFGLTWLFLPFIIMCWDLTFHYAVASVEAGEGSSSPNGLHGLYLLKIFMNLTFILIAFAAWSAYRRELAKLTEPKLWKTLLIAFPSTMFIVNLVVFYVIFWAIRLTAGSETTNRDIMRMDIFDTVEFLAYEIKFTILITLVVTFALLLITRLLDRGASSTGER</sequence>
<keyword evidence="4 9" id="KW-0997">Cell inner membrane</keyword>
<feature type="transmembrane region" description="Helical" evidence="9">
    <location>
        <begin position="182"/>
        <end position="209"/>
    </location>
</feature>
<keyword evidence="12" id="KW-1185">Reference proteome</keyword>
<dbReference type="RefSeq" id="WP_184009379.1">
    <property type="nucleotide sequence ID" value="NZ_JACIJS010000003.1"/>
</dbReference>
<evidence type="ECO:0000313" key="11">
    <source>
        <dbReference type="EMBL" id="MBB5515101.1"/>
    </source>
</evidence>
<keyword evidence="6 9" id="KW-1133">Transmembrane helix</keyword>
<name>A0A840WKQ7_9RHOB</name>
<dbReference type="GO" id="GO:0005886">
    <property type="term" value="C:plasma membrane"/>
    <property type="evidence" value="ECO:0007669"/>
    <property type="project" value="UniProtKB-SubCell"/>
</dbReference>
<evidence type="ECO:0000256" key="8">
    <source>
        <dbReference type="ARBA" id="ARBA00038436"/>
    </source>
</evidence>
<feature type="domain" description="Tripartite ATP-independent periplasmic transporters DctQ component" evidence="10">
    <location>
        <begin position="42"/>
        <end position="169"/>
    </location>
</feature>